<reference evidence="4" key="2">
    <citation type="journal article" date="2008" name="Nucleic Acids Res.">
        <title>The rice annotation project database (RAP-DB): 2008 update.</title>
        <authorList>
            <consortium name="The rice annotation project (RAP)"/>
        </authorList>
    </citation>
    <scope>GENOME REANNOTATION</scope>
    <source>
        <strain evidence="4">cv. Nipponbare</strain>
    </source>
</reference>
<evidence type="ECO:0000313" key="4">
    <source>
        <dbReference type="Proteomes" id="UP000000763"/>
    </source>
</evidence>
<reference evidence="4" key="1">
    <citation type="journal article" date="2005" name="Nature">
        <title>The map-based sequence of the rice genome.</title>
        <authorList>
            <consortium name="International rice genome sequencing project (IRGSP)"/>
            <person name="Matsumoto T."/>
            <person name="Wu J."/>
            <person name="Kanamori H."/>
            <person name="Katayose Y."/>
            <person name="Fujisawa M."/>
            <person name="Namiki N."/>
            <person name="Mizuno H."/>
            <person name="Yamamoto K."/>
            <person name="Antonio B.A."/>
            <person name="Baba T."/>
            <person name="Sakata K."/>
            <person name="Nagamura Y."/>
            <person name="Aoki H."/>
            <person name="Arikawa K."/>
            <person name="Arita K."/>
            <person name="Bito T."/>
            <person name="Chiden Y."/>
            <person name="Fujitsuka N."/>
            <person name="Fukunaka R."/>
            <person name="Hamada M."/>
            <person name="Harada C."/>
            <person name="Hayashi A."/>
            <person name="Hijishita S."/>
            <person name="Honda M."/>
            <person name="Hosokawa S."/>
            <person name="Ichikawa Y."/>
            <person name="Idonuma A."/>
            <person name="Iijima M."/>
            <person name="Ikeda M."/>
            <person name="Ikeno M."/>
            <person name="Ito K."/>
            <person name="Ito S."/>
            <person name="Ito T."/>
            <person name="Ito Y."/>
            <person name="Ito Y."/>
            <person name="Iwabuchi A."/>
            <person name="Kamiya K."/>
            <person name="Karasawa W."/>
            <person name="Kurita K."/>
            <person name="Katagiri S."/>
            <person name="Kikuta A."/>
            <person name="Kobayashi H."/>
            <person name="Kobayashi N."/>
            <person name="Machita K."/>
            <person name="Maehara T."/>
            <person name="Masukawa M."/>
            <person name="Mizubayashi T."/>
            <person name="Mukai Y."/>
            <person name="Nagasaki H."/>
            <person name="Nagata Y."/>
            <person name="Naito S."/>
            <person name="Nakashima M."/>
            <person name="Nakama Y."/>
            <person name="Nakamichi Y."/>
            <person name="Nakamura M."/>
            <person name="Meguro A."/>
            <person name="Negishi M."/>
            <person name="Ohta I."/>
            <person name="Ohta T."/>
            <person name="Okamoto M."/>
            <person name="Ono N."/>
            <person name="Saji S."/>
            <person name="Sakaguchi M."/>
            <person name="Sakai K."/>
            <person name="Shibata M."/>
            <person name="Shimokawa T."/>
            <person name="Song J."/>
            <person name="Takazaki Y."/>
            <person name="Terasawa K."/>
            <person name="Tsugane M."/>
            <person name="Tsuji K."/>
            <person name="Ueda S."/>
            <person name="Waki K."/>
            <person name="Yamagata H."/>
            <person name="Yamamoto M."/>
            <person name="Yamamoto S."/>
            <person name="Yamane H."/>
            <person name="Yoshiki S."/>
            <person name="Yoshihara R."/>
            <person name="Yukawa K."/>
            <person name="Zhong H."/>
            <person name="Yano M."/>
            <person name="Yuan Q."/>
            <person name="Ouyang S."/>
            <person name="Liu J."/>
            <person name="Jones K.M."/>
            <person name="Gansberger K."/>
            <person name="Moffat K."/>
            <person name="Hill J."/>
            <person name="Bera J."/>
            <person name="Fadrosh D."/>
            <person name="Jin S."/>
            <person name="Johri S."/>
            <person name="Kim M."/>
            <person name="Overton L."/>
            <person name="Reardon M."/>
            <person name="Tsitrin T."/>
            <person name="Vuong H."/>
            <person name="Weaver B."/>
            <person name="Ciecko A."/>
            <person name="Tallon L."/>
            <person name="Jackson J."/>
            <person name="Pai G."/>
            <person name="Aken S.V."/>
            <person name="Utterback T."/>
            <person name="Reidmuller S."/>
            <person name="Feldblyum T."/>
            <person name="Hsiao J."/>
            <person name="Zismann V."/>
            <person name="Iobst S."/>
            <person name="de Vazeille A.R."/>
            <person name="Buell C.R."/>
            <person name="Ying K."/>
            <person name="Li Y."/>
            <person name="Lu T."/>
            <person name="Huang Y."/>
            <person name="Zhao Q."/>
            <person name="Feng Q."/>
            <person name="Zhang L."/>
            <person name="Zhu J."/>
            <person name="Weng Q."/>
            <person name="Mu J."/>
            <person name="Lu Y."/>
            <person name="Fan D."/>
            <person name="Liu Y."/>
            <person name="Guan J."/>
            <person name="Zhang Y."/>
            <person name="Yu S."/>
            <person name="Liu X."/>
            <person name="Zhang Y."/>
            <person name="Hong G."/>
            <person name="Han B."/>
            <person name="Choisne N."/>
            <person name="Demange N."/>
            <person name="Orjeda G."/>
            <person name="Samain S."/>
            <person name="Cattolico L."/>
            <person name="Pelletier E."/>
            <person name="Couloux A."/>
            <person name="Segurens B."/>
            <person name="Wincker P."/>
            <person name="D'Hont A."/>
            <person name="Scarpelli C."/>
            <person name="Weissenbach J."/>
            <person name="Salanoubat M."/>
            <person name="Quetier F."/>
            <person name="Yu Y."/>
            <person name="Kim H.R."/>
            <person name="Rambo T."/>
            <person name="Currie J."/>
            <person name="Collura K."/>
            <person name="Luo M."/>
            <person name="Yang T."/>
            <person name="Ammiraju J.S.S."/>
            <person name="Engler F."/>
            <person name="Soderlund C."/>
            <person name="Wing R.A."/>
            <person name="Palmer L.E."/>
            <person name="de la Bastide M."/>
            <person name="Spiegel L."/>
            <person name="Nascimento L."/>
            <person name="Zutavern T."/>
            <person name="O'Shaughnessy A."/>
            <person name="Dike S."/>
            <person name="Dedhia N."/>
            <person name="Preston R."/>
            <person name="Balija V."/>
            <person name="McCombie W.R."/>
            <person name="Chow T."/>
            <person name="Chen H."/>
            <person name="Chung M."/>
            <person name="Chen C."/>
            <person name="Shaw J."/>
            <person name="Wu H."/>
            <person name="Hsiao K."/>
            <person name="Chao Y."/>
            <person name="Chu M."/>
            <person name="Cheng C."/>
            <person name="Hour A."/>
            <person name="Lee P."/>
            <person name="Lin S."/>
            <person name="Lin Y."/>
            <person name="Liou J."/>
            <person name="Liu S."/>
            <person name="Hsing Y."/>
            <person name="Raghuvanshi S."/>
            <person name="Mohanty A."/>
            <person name="Bharti A.K."/>
            <person name="Gaur A."/>
            <person name="Gupta V."/>
            <person name="Kumar D."/>
            <person name="Ravi V."/>
            <person name="Vij S."/>
            <person name="Kapur A."/>
            <person name="Khurana P."/>
            <person name="Khurana P."/>
            <person name="Khurana J.P."/>
            <person name="Tyagi A.K."/>
            <person name="Gaikwad K."/>
            <person name="Singh A."/>
            <person name="Dalal V."/>
            <person name="Srivastava S."/>
            <person name="Dixit A."/>
            <person name="Pal A.K."/>
            <person name="Ghazi I.A."/>
            <person name="Yadav M."/>
            <person name="Pandit A."/>
            <person name="Bhargava A."/>
            <person name="Sureshbabu K."/>
            <person name="Batra K."/>
            <person name="Sharma T.R."/>
            <person name="Mohapatra T."/>
            <person name="Singh N.K."/>
            <person name="Messing J."/>
            <person name="Nelson A.B."/>
            <person name="Fuks G."/>
            <person name="Kavchok S."/>
            <person name="Keizer G."/>
            <person name="Linton E."/>
            <person name="Llaca V."/>
            <person name="Song R."/>
            <person name="Tanyolac B."/>
            <person name="Young S."/>
            <person name="Ho-Il K."/>
            <person name="Hahn J.H."/>
            <person name="Sangsakoo G."/>
            <person name="Vanavichit A."/>
            <person name="de Mattos Luiz.A.T."/>
            <person name="Zimmer P.D."/>
            <person name="Malone G."/>
            <person name="Dellagostin O."/>
            <person name="de Oliveira A.C."/>
            <person name="Bevan M."/>
            <person name="Bancroft I."/>
            <person name="Minx P."/>
            <person name="Cordum H."/>
            <person name="Wilson R."/>
            <person name="Cheng Z."/>
            <person name="Jin W."/>
            <person name="Jiang J."/>
            <person name="Leong S.A."/>
            <person name="Iwama H."/>
            <person name="Gojobori T."/>
            <person name="Itoh T."/>
            <person name="Niimura Y."/>
            <person name="Fujii Y."/>
            <person name="Habara T."/>
            <person name="Sakai H."/>
            <person name="Sato Y."/>
            <person name="Wilson G."/>
            <person name="Kumar K."/>
            <person name="McCouch S."/>
            <person name="Juretic N."/>
            <person name="Hoen D."/>
            <person name="Wright S."/>
            <person name="Bruskiewich R."/>
            <person name="Bureau T."/>
            <person name="Miyao A."/>
            <person name="Hirochika H."/>
            <person name="Nishikawa T."/>
            <person name="Kadowaki K."/>
            <person name="Sugiura M."/>
            <person name="Burr B."/>
            <person name="Sasaki T."/>
        </authorList>
    </citation>
    <scope>NUCLEOTIDE SEQUENCE [LARGE SCALE GENOMIC DNA]</scope>
    <source>
        <strain evidence="4">cv. Nipponbare</strain>
    </source>
</reference>
<feature type="domain" description="DUF4216" evidence="1">
    <location>
        <begin position="188"/>
        <end position="243"/>
    </location>
</feature>
<dbReference type="PANTHER" id="PTHR48258:SF9">
    <property type="entry name" value="OS01G0348150 PROTEIN"/>
    <property type="match status" value="1"/>
</dbReference>
<name>A0A5S6R6G7_ORYSJ</name>
<evidence type="ECO:0000313" key="3">
    <source>
        <dbReference type="EMBL" id="AAL77148.1"/>
    </source>
</evidence>
<dbReference type="InterPro" id="IPR025452">
    <property type="entry name" value="DUF4218"/>
</dbReference>
<dbReference type="Pfam" id="PF13952">
    <property type="entry name" value="DUF4216"/>
    <property type="match status" value="1"/>
</dbReference>
<gene>
    <name evidence="3" type="ORF">OSJNBb0052C09.7</name>
</gene>
<dbReference type="EMBL" id="AC090441">
    <property type="protein sequence ID" value="AAL77148.1"/>
    <property type="molecule type" value="Genomic_DNA"/>
</dbReference>
<organism evidence="3 4">
    <name type="scientific">Oryza sativa subsp. japonica</name>
    <name type="common">Rice</name>
    <dbReference type="NCBI Taxonomy" id="39947"/>
    <lineage>
        <taxon>Eukaryota</taxon>
        <taxon>Viridiplantae</taxon>
        <taxon>Streptophyta</taxon>
        <taxon>Embryophyta</taxon>
        <taxon>Tracheophyta</taxon>
        <taxon>Spermatophyta</taxon>
        <taxon>Magnoliopsida</taxon>
        <taxon>Liliopsida</taxon>
        <taxon>Poales</taxon>
        <taxon>Poaceae</taxon>
        <taxon>BOP clade</taxon>
        <taxon>Oryzoideae</taxon>
        <taxon>Oryzeae</taxon>
        <taxon>Oryzinae</taxon>
        <taxon>Oryza</taxon>
        <taxon>Oryza sativa</taxon>
    </lineage>
</organism>
<protein>
    <submittedName>
        <fullName evidence="3">TNP2 like transposable element</fullName>
    </submittedName>
</protein>
<sequence>MEHLIVHIVPQIIALGPLYLHQMWSYERYMAILKGYVRNCTHPKGSMVESYNTEEVVECFIDYLNNGKTIGIHVPRHEGELTGRGTKGKKRFVAHDYKTLREAHFSVLHQLAIVEPYIDQNIKLLRSNNTGRTTKWIMKEHKRLFIEWRTTEEITMKRLACGPSSIVNYWEGYDINGYTFSTRARDMQFPIFKCQWVKYPNGVISDKFGLTVVDLENVGHKDDPWVLANRMAQVFYVTDPTNLKKEIVPSGKQKILGVDGVVDVEDYNQYDSMALYTQFVQKIKLLAASTEKTVKPYIRKDGVGKNVKE</sequence>
<accession>A0A5S6R6G7</accession>
<dbReference type="AlphaFoldDB" id="A0A5S6R6G7"/>
<dbReference type="PANTHER" id="PTHR48258">
    <property type="entry name" value="DUF4218 DOMAIN-CONTAINING PROTEIN-RELATED"/>
    <property type="match status" value="1"/>
</dbReference>
<dbReference type="Pfam" id="PF13960">
    <property type="entry name" value="DUF4218"/>
    <property type="match status" value="1"/>
</dbReference>
<dbReference type="InterPro" id="IPR025312">
    <property type="entry name" value="DUF4216"/>
</dbReference>
<evidence type="ECO:0000259" key="2">
    <source>
        <dbReference type="Pfam" id="PF13960"/>
    </source>
</evidence>
<proteinExistence type="predicted"/>
<feature type="domain" description="DUF4218" evidence="2">
    <location>
        <begin position="1"/>
        <end position="69"/>
    </location>
</feature>
<evidence type="ECO:0000259" key="1">
    <source>
        <dbReference type="Pfam" id="PF13952"/>
    </source>
</evidence>
<dbReference type="Proteomes" id="UP000000763">
    <property type="component" value="Chromosome 10"/>
</dbReference>